<feature type="compositionally biased region" description="Basic and acidic residues" evidence="1">
    <location>
        <begin position="35"/>
        <end position="51"/>
    </location>
</feature>
<dbReference type="EMBL" id="KK107063">
    <property type="protein sequence ID" value="EZA61191.1"/>
    <property type="molecule type" value="Genomic_DNA"/>
</dbReference>
<dbReference type="AlphaFoldDB" id="A0A026WZN4"/>
<protein>
    <submittedName>
        <fullName evidence="2">Uncharacterized protein</fullName>
    </submittedName>
</protein>
<evidence type="ECO:0000256" key="1">
    <source>
        <dbReference type="SAM" id="MobiDB-lite"/>
    </source>
</evidence>
<evidence type="ECO:0000313" key="2">
    <source>
        <dbReference type="EMBL" id="EZA61191.1"/>
    </source>
</evidence>
<name>A0A026WZN4_OOCBI</name>
<feature type="region of interest" description="Disordered" evidence="1">
    <location>
        <begin position="92"/>
        <end position="112"/>
    </location>
</feature>
<sequence length="112" mass="12027">AFACVVPRLCAEQSQGNRVHRILYKSRLFPSEIKDSSQRTRIARTETRPAERGPSLTPRVLFVDSKEGILCRGESSLAVIGTPRNTVIASLNVHENDGGGGGDGGGDGDDDY</sequence>
<organism evidence="2 3">
    <name type="scientific">Ooceraea biroi</name>
    <name type="common">Clonal raider ant</name>
    <name type="synonym">Cerapachys biroi</name>
    <dbReference type="NCBI Taxonomy" id="2015173"/>
    <lineage>
        <taxon>Eukaryota</taxon>
        <taxon>Metazoa</taxon>
        <taxon>Ecdysozoa</taxon>
        <taxon>Arthropoda</taxon>
        <taxon>Hexapoda</taxon>
        <taxon>Insecta</taxon>
        <taxon>Pterygota</taxon>
        <taxon>Neoptera</taxon>
        <taxon>Endopterygota</taxon>
        <taxon>Hymenoptera</taxon>
        <taxon>Apocrita</taxon>
        <taxon>Aculeata</taxon>
        <taxon>Formicoidea</taxon>
        <taxon>Formicidae</taxon>
        <taxon>Dorylinae</taxon>
        <taxon>Ooceraea</taxon>
    </lineage>
</organism>
<gene>
    <name evidence="2" type="ORF">X777_08403</name>
</gene>
<proteinExistence type="predicted"/>
<evidence type="ECO:0000313" key="3">
    <source>
        <dbReference type="Proteomes" id="UP000053097"/>
    </source>
</evidence>
<feature type="non-terminal residue" evidence="2">
    <location>
        <position position="112"/>
    </location>
</feature>
<feature type="non-terminal residue" evidence="2">
    <location>
        <position position="1"/>
    </location>
</feature>
<feature type="region of interest" description="Disordered" evidence="1">
    <location>
        <begin position="35"/>
        <end position="58"/>
    </location>
</feature>
<accession>A0A026WZN4</accession>
<reference evidence="2 3" key="1">
    <citation type="journal article" date="2014" name="Curr. Biol.">
        <title>The genome of the clonal raider ant Cerapachys biroi.</title>
        <authorList>
            <person name="Oxley P.R."/>
            <person name="Ji L."/>
            <person name="Fetter-Pruneda I."/>
            <person name="McKenzie S.K."/>
            <person name="Li C."/>
            <person name="Hu H."/>
            <person name="Zhang G."/>
            <person name="Kronauer D.J."/>
        </authorList>
    </citation>
    <scope>NUCLEOTIDE SEQUENCE [LARGE SCALE GENOMIC DNA]</scope>
</reference>
<keyword evidence="3" id="KW-1185">Reference proteome</keyword>
<dbReference type="Proteomes" id="UP000053097">
    <property type="component" value="Unassembled WGS sequence"/>
</dbReference>